<accession>A0ABP0L3L7</accession>
<evidence type="ECO:0000313" key="2">
    <source>
        <dbReference type="Proteomes" id="UP001642484"/>
    </source>
</evidence>
<keyword evidence="2" id="KW-1185">Reference proteome</keyword>
<comment type="caution">
    <text evidence="1">The sequence shown here is derived from an EMBL/GenBank/DDBJ whole genome shotgun (WGS) entry which is preliminary data.</text>
</comment>
<proteinExistence type="predicted"/>
<reference evidence="1 2" key="1">
    <citation type="submission" date="2024-02" db="EMBL/GenBank/DDBJ databases">
        <authorList>
            <person name="Chen Y."/>
            <person name="Shah S."/>
            <person name="Dougan E. K."/>
            <person name="Thang M."/>
            <person name="Chan C."/>
        </authorList>
    </citation>
    <scope>NUCLEOTIDE SEQUENCE [LARGE SCALE GENOMIC DNA]</scope>
</reference>
<sequence length="916" mass="101850">MFQQMVGIMAEVVRKKKRSHILQGQSISLALDDKGPYRVLRYRTCSKIWKDGGGTSPTHEGILAVLKHGGRGSSMTCADLDEDYSLRIAESVQTAVKRLATPMGEEEDGSVVTHFLSNVRVYASDGGKPVRKAGQLLRNCMPSLEIFIRDRAHAIRRATLPLTFEDNFQSFWHHVWDKRHAVIPDIENSSEWKLRLQLIQKSMLEEEGAVGAQALTCALRTLSFAKQRFDSYASPQAKYVALLLPIAVLLASIAADGRKNADIRARALKALEMMTPEHIVTAGLSADFSAEVLRFVRLHDVRDHDVAATSYEKFEFTRRLKMLFSDGVILTPDGVAEDTYTNLAIRNAKQAGAIQFGDRLHTLWRPLSRERAKALAQSVKNVADVVNDRIEAEMHSKDLDMAFSCFDLRLWHEAKEKLDKGQVQSWRAFEAAMGLRVNRLSKTLGINADLARRELTAAALALLKEAKIVSQTNDNRPLWARVLGMGAPFNSIQKTWQCLPDLVCLYLSVLDGECSVERDLAHLRNILSEHSGPLDEDGLCLSDLLEVCLDGPSSEEEVAKKAILSCPSECLPFESHTDQTLLLTEFSRACTEIWVRMHGRRFRCYRVRKDAGLKRKPKEGTFANMVRSRNRAVTSLLRANKPLDAASSTIFDRAYGEVAPSVKPEGQILNKRMSSFVSRTKTLIQVKRMGSSAVASAKKLTKKQVAKSSAPSSQTPALRRSNVFAGRDEIRIRHTSKILDTTMVARAGIGTLLRPSSSKWPKVTEVEACEIVIVESMLALERMTSSFRKHLLYLAIVALGKGVIDAADWGRADRQRFVRYYDAALLRPAAIFVSSSFASSKPEVSKLLQHLVATKNSKWKLAAKSAGCTHMISDDHAFRRFLESVRRVRPGTGVGRLSCLSLRGGVASNSPKAKKA</sequence>
<evidence type="ECO:0000313" key="1">
    <source>
        <dbReference type="EMBL" id="CAK9033377.1"/>
    </source>
</evidence>
<name>A0ABP0L3L7_9DINO</name>
<protein>
    <submittedName>
        <fullName evidence="1">Uncharacterized protein</fullName>
    </submittedName>
</protein>
<dbReference type="EMBL" id="CAXAMN010011001">
    <property type="protein sequence ID" value="CAK9033377.1"/>
    <property type="molecule type" value="Genomic_DNA"/>
</dbReference>
<gene>
    <name evidence="1" type="ORF">CCMP2556_LOCUS19053</name>
</gene>
<dbReference type="Proteomes" id="UP001642484">
    <property type="component" value="Unassembled WGS sequence"/>
</dbReference>
<organism evidence="1 2">
    <name type="scientific">Durusdinium trenchii</name>
    <dbReference type="NCBI Taxonomy" id="1381693"/>
    <lineage>
        <taxon>Eukaryota</taxon>
        <taxon>Sar</taxon>
        <taxon>Alveolata</taxon>
        <taxon>Dinophyceae</taxon>
        <taxon>Suessiales</taxon>
        <taxon>Symbiodiniaceae</taxon>
        <taxon>Durusdinium</taxon>
    </lineage>
</organism>